<keyword evidence="3 7" id="KW-0808">Transferase</keyword>
<dbReference type="GO" id="GO:0001510">
    <property type="term" value="P:RNA methylation"/>
    <property type="evidence" value="ECO:0007669"/>
    <property type="project" value="InterPro"/>
</dbReference>
<dbReference type="SUPFAM" id="SSF48013">
    <property type="entry name" value="NusB-like"/>
    <property type="match status" value="1"/>
</dbReference>
<dbReference type="Proteomes" id="UP000197174">
    <property type="component" value="Unassembled WGS sequence"/>
</dbReference>
<evidence type="ECO:0000256" key="7">
    <source>
        <dbReference type="PROSITE-ProRule" id="PRU01023"/>
    </source>
</evidence>
<feature type="compositionally biased region" description="Basic residues" evidence="8">
    <location>
        <begin position="1"/>
        <end position="12"/>
    </location>
</feature>
<name>A0A246RJE2_9ACTN</name>
<dbReference type="PROSITE" id="PS51686">
    <property type="entry name" value="SAM_MT_RSMB_NOP"/>
    <property type="match status" value="1"/>
</dbReference>
<organism evidence="10 11">
    <name type="scientific">Micromonospora wenchangensis</name>
    <dbReference type="NCBI Taxonomy" id="1185415"/>
    <lineage>
        <taxon>Bacteria</taxon>
        <taxon>Bacillati</taxon>
        <taxon>Actinomycetota</taxon>
        <taxon>Actinomycetes</taxon>
        <taxon>Micromonosporales</taxon>
        <taxon>Micromonosporaceae</taxon>
        <taxon>Micromonospora</taxon>
    </lineage>
</organism>
<dbReference type="Gene3D" id="1.10.940.10">
    <property type="entry name" value="NusB-like"/>
    <property type="match status" value="1"/>
</dbReference>
<dbReference type="PANTHER" id="PTHR22807:SF53">
    <property type="entry name" value="RIBOSOMAL RNA SMALL SUBUNIT METHYLTRANSFERASE B-RELATED"/>
    <property type="match status" value="1"/>
</dbReference>
<dbReference type="InterPro" id="IPR006027">
    <property type="entry name" value="NusB_RsmB_TIM44"/>
</dbReference>
<evidence type="ECO:0000256" key="4">
    <source>
        <dbReference type="ARBA" id="ARBA00022691"/>
    </source>
</evidence>
<dbReference type="InterPro" id="IPR023267">
    <property type="entry name" value="RCMT"/>
</dbReference>
<protein>
    <submittedName>
        <fullName evidence="10">Methyltransferase</fullName>
    </submittedName>
</protein>
<dbReference type="InterPro" id="IPR049560">
    <property type="entry name" value="MeTrfase_RsmB-F_NOP2_cat"/>
</dbReference>
<dbReference type="PROSITE" id="PS01153">
    <property type="entry name" value="NOL1_NOP2_SUN"/>
    <property type="match status" value="1"/>
</dbReference>
<comment type="function">
    <text evidence="6">May act as RNA methyltransferase.</text>
</comment>
<comment type="similarity">
    <text evidence="1 7">Belongs to the class I-like SAM-binding methyltransferase superfamily. RsmB/NOP family.</text>
</comment>
<feature type="binding site" evidence="7">
    <location>
        <begin position="335"/>
        <end position="341"/>
    </location>
    <ligand>
        <name>S-adenosyl-L-methionine</name>
        <dbReference type="ChEBI" id="CHEBI:59789"/>
    </ligand>
</feature>
<keyword evidence="11" id="KW-1185">Reference proteome</keyword>
<keyword evidence="4 7" id="KW-0949">S-adenosyl-L-methionine</keyword>
<accession>A0A246RJE2</accession>
<feature type="domain" description="SAM-dependent MTase RsmB/NOP-type" evidence="9">
    <location>
        <begin position="233"/>
        <end position="522"/>
    </location>
</feature>
<dbReference type="InterPro" id="IPR018314">
    <property type="entry name" value="RsmB/NOL1/NOP2-like_CS"/>
</dbReference>
<gene>
    <name evidence="10" type="ORF">B5D80_18890</name>
</gene>
<evidence type="ECO:0000256" key="8">
    <source>
        <dbReference type="SAM" id="MobiDB-lite"/>
    </source>
</evidence>
<evidence type="ECO:0000256" key="3">
    <source>
        <dbReference type="ARBA" id="ARBA00022679"/>
    </source>
</evidence>
<reference evidence="10 11" key="1">
    <citation type="submission" date="2017-03" db="EMBL/GenBank/DDBJ databases">
        <title>Whole genome sequence of Micromonospora wenchangensis, isolated from mangrove soil.</title>
        <authorList>
            <person name="Yang H."/>
        </authorList>
    </citation>
    <scope>NUCLEOTIDE SEQUENCE [LARGE SCALE GENOMIC DNA]</scope>
    <source>
        <strain evidence="10 11">CCTCC AA 2012002</strain>
    </source>
</reference>
<dbReference type="GO" id="GO:0006355">
    <property type="term" value="P:regulation of DNA-templated transcription"/>
    <property type="evidence" value="ECO:0007669"/>
    <property type="project" value="InterPro"/>
</dbReference>
<dbReference type="GO" id="GO:0003723">
    <property type="term" value="F:RNA binding"/>
    <property type="evidence" value="ECO:0007669"/>
    <property type="project" value="UniProtKB-UniRule"/>
</dbReference>
<sequence length="522" mass="55123">MGAWRPGRRRGGTRVTGPTARPDRPADTDRRGDDRRPSGGTRGDRPARTGGWGDRAGSDRRGGRPGRPVRPAVDLPRYAAYQAVAAVHRDDAYANLVLPAILREQGLTGRDAAFATELTYGTLRQLGTLDTILTAAAGRDVARIDPPVRDALRLGAYQLLHTRVPAHAAVSSTVDLVRTVGEGATGFANAVLREVAGQDVDAWTAKLAPTMAADPIGHLAVTYSHPQWIVRAFADALGGDLGEVTRLLIEDNERPPVHLCARPGLLDPAELADEVGGAPGAFSPYAVYLPGGAPGDLPALANGRAHVQDEGSQLVANALATAPLDGHDGRWLDLCAGPGGKAGLLGALAAQRGARLTAVEVSEHRARLVEQATRGLPVAVLHTDGRTVGADPKLPEGHFDRVLVDAPCTGLGSLRRRPESRWRRQPSDLPPLTRLQRELLSAALRAARPGGLVGYVTCSPHTVETHVTVTEAARRAGVPADFVDARTVLPPGMPGLGDGPTVQLWPHRHGTDAMFLALLRRG</sequence>
<dbReference type="InterPro" id="IPR035926">
    <property type="entry name" value="NusB-like_sf"/>
</dbReference>
<dbReference type="GO" id="GO:0008173">
    <property type="term" value="F:RNA methyltransferase activity"/>
    <property type="evidence" value="ECO:0007669"/>
    <property type="project" value="InterPro"/>
</dbReference>
<dbReference type="CDD" id="cd02440">
    <property type="entry name" value="AdoMet_MTases"/>
    <property type="match status" value="1"/>
</dbReference>
<dbReference type="AlphaFoldDB" id="A0A246RJE2"/>
<dbReference type="Gene3D" id="3.40.50.150">
    <property type="entry name" value="Vaccinia Virus protein VP39"/>
    <property type="match status" value="1"/>
</dbReference>
<evidence type="ECO:0000256" key="2">
    <source>
        <dbReference type="ARBA" id="ARBA00022603"/>
    </source>
</evidence>
<evidence type="ECO:0000313" key="10">
    <source>
        <dbReference type="EMBL" id="OWV05044.1"/>
    </source>
</evidence>
<feature type="binding site" evidence="7">
    <location>
        <position position="405"/>
    </location>
    <ligand>
        <name>S-adenosyl-L-methionine</name>
        <dbReference type="ChEBI" id="CHEBI:59789"/>
    </ligand>
</feature>
<feature type="binding site" evidence="7">
    <location>
        <position position="384"/>
    </location>
    <ligand>
        <name>S-adenosyl-L-methionine</name>
        <dbReference type="ChEBI" id="CHEBI:59789"/>
    </ligand>
</feature>
<dbReference type="PANTHER" id="PTHR22807">
    <property type="entry name" value="NOP2 YEAST -RELATED NOL1/NOP2/FMU SUN DOMAIN-CONTAINING"/>
    <property type="match status" value="1"/>
</dbReference>
<dbReference type="SUPFAM" id="SSF53335">
    <property type="entry name" value="S-adenosyl-L-methionine-dependent methyltransferases"/>
    <property type="match status" value="1"/>
</dbReference>
<dbReference type="Pfam" id="PF01029">
    <property type="entry name" value="NusB"/>
    <property type="match status" value="1"/>
</dbReference>
<feature type="region of interest" description="Disordered" evidence="8">
    <location>
        <begin position="1"/>
        <end position="71"/>
    </location>
</feature>
<evidence type="ECO:0000256" key="1">
    <source>
        <dbReference type="ARBA" id="ARBA00007494"/>
    </source>
</evidence>
<dbReference type="EMBL" id="MZMV01000031">
    <property type="protein sequence ID" value="OWV05044.1"/>
    <property type="molecule type" value="Genomic_DNA"/>
</dbReference>
<keyword evidence="5 7" id="KW-0694">RNA-binding</keyword>
<feature type="binding site" evidence="7">
    <location>
        <position position="360"/>
    </location>
    <ligand>
        <name>S-adenosyl-L-methionine</name>
        <dbReference type="ChEBI" id="CHEBI:59789"/>
    </ligand>
</feature>
<evidence type="ECO:0000256" key="5">
    <source>
        <dbReference type="ARBA" id="ARBA00022884"/>
    </source>
</evidence>
<dbReference type="InterPro" id="IPR001678">
    <property type="entry name" value="MeTrfase_RsmB-F_NOP2_dom"/>
</dbReference>
<comment type="caution">
    <text evidence="10">The sequence shown here is derived from an EMBL/GenBank/DDBJ whole genome shotgun (WGS) entry which is preliminary data.</text>
</comment>
<dbReference type="FunFam" id="3.40.50.150:FF:000257">
    <property type="entry name" value="16S rRNA methyltransferase"/>
    <property type="match status" value="1"/>
</dbReference>
<evidence type="ECO:0000313" key="11">
    <source>
        <dbReference type="Proteomes" id="UP000197174"/>
    </source>
</evidence>
<keyword evidence="2 7" id="KW-0489">Methyltransferase</keyword>
<feature type="active site" description="Nucleophile" evidence="7">
    <location>
        <position position="458"/>
    </location>
</feature>
<feature type="compositionally biased region" description="Basic and acidic residues" evidence="8">
    <location>
        <begin position="21"/>
        <end position="47"/>
    </location>
</feature>
<evidence type="ECO:0000259" key="9">
    <source>
        <dbReference type="PROSITE" id="PS51686"/>
    </source>
</evidence>
<evidence type="ECO:0000256" key="6">
    <source>
        <dbReference type="ARBA" id="ARBA00059465"/>
    </source>
</evidence>
<dbReference type="InterPro" id="IPR029063">
    <property type="entry name" value="SAM-dependent_MTases_sf"/>
</dbReference>
<dbReference type="RefSeq" id="WP_245854751.1">
    <property type="nucleotide sequence ID" value="NZ_MZMV01000031.1"/>
</dbReference>
<dbReference type="PRINTS" id="PR02008">
    <property type="entry name" value="RCMTFAMILY"/>
</dbReference>
<proteinExistence type="inferred from homology"/>
<dbReference type="Pfam" id="PF01189">
    <property type="entry name" value="Methyltr_RsmB-F"/>
    <property type="match status" value="1"/>
</dbReference>